<dbReference type="RefSeq" id="WP_008484928.1">
    <property type="nucleotide sequence ID" value="NZ_AMRI01000014.1"/>
</dbReference>
<comment type="caution">
    <text evidence="1">The sequence shown here is derived from an EMBL/GenBank/DDBJ whole genome shotgun (WGS) entry which is preliminary data.</text>
</comment>
<proteinExistence type="predicted"/>
<evidence type="ECO:0000313" key="2">
    <source>
        <dbReference type="Proteomes" id="UP000006755"/>
    </source>
</evidence>
<dbReference type="EMBL" id="AMRI01000014">
    <property type="protein sequence ID" value="EKE72415.1"/>
    <property type="molecule type" value="Genomic_DNA"/>
</dbReference>
<organism evidence="1 2">
    <name type="scientific">Gallaecimonas xiamenensis 3-C-1</name>
    <dbReference type="NCBI Taxonomy" id="745411"/>
    <lineage>
        <taxon>Bacteria</taxon>
        <taxon>Pseudomonadati</taxon>
        <taxon>Pseudomonadota</taxon>
        <taxon>Gammaproteobacteria</taxon>
        <taxon>Enterobacterales</taxon>
        <taxon>Gallaecimonadaceae</taxon>
        <taxon>Gallaecimonas</taxon>
    </lineage>
</organism>
<reference evidence="1 2" key="1">
    <citation type="journal article" date="2012" name="J. Bacteriol.">
        <title>Genome Sequence of Gallaecimonas xiamenensis Type Strain 3-C-1.</title>
        <authorList>
            <person name="Lai Q."/>
            <person name="Wang L."/>
            <person name="Wang W."/>
            <person name="Shao Z."/>
        </authorList>
    </citation>
    <scope>NUCLEOTIDE SEQUENCE [LARGE SCALE GENOMIC DNA]</scope>
    <source>
        <strain evidence="1 2">3-C-1</strain>
    </source>
</reference>
<gene>
    <name evidence="1" type="ORF">B3C1_11302</name>
</gene>
<protein>
    <submittedName>
        <fullName evidence="1">Uncharacterized protein</fullName>
    </submittedName>
</protein>
<evidence type="ECO:0000313" key="1">
    <source>
        <dbReference type="EMBL" id="EKE72415.1"/>
    </source>
</evidence>
<keyword evidence="2" id="KW-1185">Reference proteome</keyword>
<name>K2K4K3_9GAMM</name>
<dbReference type="AlphaFoldDB" id="K2K4K3"/>
<dbReference type="STRING" id="745411.B3C1_11302"/>
<accession>K2K4K3</accession>
<sequence length="94" mass="10199">MDYFNALGLTRYVPRASSTDLVLGVSFPLDGAARAFCQAVADSLGLPLVEEGRGLHWGPQGEVTQDPAQCLKSAAAKRQLWQQLYSAYDAQHGF</sequence>
<dbReference type="Proteomes" id="UP000006755">
    <property type="component" value="Unassembled WGS sequence"/>
</dbReference>
<dbReference type="OrthoDB" id="7064244at2"/>